<evidence type="ECO:0000256" key="9">
    <source>
        <dbReference type="ARBA" id="ARBA00023310"/>
    </source>
</evidence>
<keyword evidence="6" id="KW-0406">Ion transport</keyword>
<evidence type="ECO:0000256" key="3">
    <source>
        <dbReference type="ARBA" id="ARBA00022448"/>
    </source>
</evidence>
<feature type="compositionally biased region" description="Low complexity" evidence="10">
    <location>
        <begin position="22"/>
        <end position="53"/>
    </location>
</feature>
<evidence type="ECO:0000256" key="1">
    <source>
        <dbReference type="ARBA" id="ARBA00004325"/>
    </source>
</evidence>
<keyword evidence="8" id="KW-0472">Membrane</keyword>
<evidence type="ECO:0000256" key="2">
    <source>
        <dbReference type="ARBA" id="ARBA00005699"/>
    </source>
</evidence>
<evidence type="ECO:0000256" key="5">
    <source>
        <dbReference type="ARBA" id="ARBA00022781"/>
    </source>
</evidence>
<sequence length="214" mass="22206">MLSASFPRLVLRQSRLIVQRRAASSTTEAATDAASSGANKAKEGASQAAGQAQQGLSRVTSSAGSAMTSASSVAGKAVAGIGGRTGRMINFVQGMVPPTIYYARVVGELGKIIYRGRGMQPPNMQTVQSYMTPVTNALRNPSSLATQTAGVAESTASTAVNNPQSFLTRLRNLDSATLTSAAVIGAETIGFFCIGEMIGRLKIIGYRGGHSEHH</sequence>
<evidence type="ECO:0000256" key="4">
    <source>
        <dbReference type="ARBA" id="ARBA00022547"/>
    </source>
</evidence>
<evidence type="ECO:0000313" key="12">
    <source>
        <dbReference type="Proteomes" id="UP001337655"/>
    </source>
</evidence>
<dbReference type="GO" id="GO:0045259">
    <property type="term" value="C:proton-transporting ATP synthase complex"/>
    <property type="evidence" value="ECO:0007669"/>
    <property type="project" value="UniProtKB-KW"/>
</dbReference>
<dbReference type="Proteomes" id="UP001337655">
    <property type="component" value="Unassembled WGS sequence"/>
</dbReference>
<evidence type="ECO:0000256" key="10">
    <source>
        <dbReference type="SAM" id="MobiDB-lite"/>
    </source>
</evidence>
<name>A0AAV9PCR7_9PEZI</name>
<comment type="caution">
    <text evidence="11">The sequence shown here is derived from an EMBL/GenBank/DDBJ whole genome shotgun (WGS) entry which is preliminary data.</text>
</comment>
<dbReference type="GO" id="GO:0031966">
    <property type="term" value="C:mitochondrial membrane"/>
    <property type="evidence" value="ECO:0007669"/>
    <property type="project" value="UniProtKB-SubCell"/>
</dbReference>
<evidence type="ECO:0000256" key="8">
    <source>
        <dbReference type="ARBA" id="ARBA00023136"/>
    </source>
</evidence>
<dbReference type="EMBL" id="JAVRRT010000006">
    <property type="protein sequence ID" value="KAK5171151.1"/>
    <property type="molecule type" value="Genomic_DNA"/>
</dbReference>
<proteinExistence type="inferred from homology"/>
<dbReference type="Pfam" id="PF04718">
    <property type="entry name" value="ATP-synt_G"/>
    <property type="match status" value="1"/>
</dbReference>
<protein>
    <submittedName>
        <fullName evidence="11">ATP synthase subunit G atp20</fullName>
    </submittedName>
</protein>
<keyword evidence="3" id="KW-0813">Transport</keyword>
<dbReference type="RefSeq" id="XP_064660179.1">
    <property type="nucleotide sequence ID" value="XM_064801549.1"/>
</dbReference>
<keyword evidence="9" id="KW-0066">ATP synthesis</keyword>
<evidence type="ECO:0000256" key="6">
    <source>
        <dbReference type="ARBA" id="ARBA00023065"/>
    </source>
</evidence>
<dbReference type="GeneID" id="89925641"/>
<comment type="similarity">
    <text evidence="2">Belongs to the ATPase g subunit family.</text>
</comment>
<dbReference type="GO" id="GO:0015986">
    <property type="term" value="P:proton motive force-driven ATP synthesis"/>
    <property type="evidence" value="ECO:0007669"/>
    <property type="project" value="InterPro"/>
</dbReference>
<gene>
    <name evidence="11" type="primary">ATP20</name>
    <name evidence="11" type="ORF">LTR77_004295</name>
</gene>
<dbReference type="AlphaFoldDB" id="A0AAV9PCR7"/>
<accession>A0AAV9PCR7</accession>
<dbReference type="GO" id="GO:0015078">
    <property type="term" value="F:proton transmembrane transporter activity"/>
    <property type="evidence" value="ECO:0007669"/>
    <property type="project" value="InterPro"/>
</dbReference>
<keyword evidence="5" id="KW-0375">Hydrogen ion transport</keyword>
<keyword evidence="4" id="KW-0138">CF(0)</keyword>
<evidence type="ECO:0000256" key="7">
    <source>
        <dbReference type="ARBA" id="ARBA00023128"/>
    </source>
</evidence>
<organism evidence="11 12">
    <name type="scientific">Saxophila tyrrhenica</name>
    <dbReference type="NCBI Taxonomy" id="1690608"/>
    <lineage>
        <taxon>Eukaryota</taxon>
        <taxon>Fungi</taxon>
        <taxon>Dikarya</taxon>
        <taxon>Ascomycota</taxon>
        <taxon>Pezizomycotina</taxon>
        <taxon>Dothideomycetes</taxon>
        <taxon>Dothideomycetidae</taxon>
        <taxon>Mycosphaerellales</taxon>
        <taxon>Extremaceae</taxon>
        <taxon>Saxophila</taxon>
    </lineage>
</organism>
<reference evidence="11 12" key="1">
    <citation type="submission" date="2023-08" db="EMBL/GenBank/DDBJ databases">
        <title>Black Yeasts Isolated from many extreme environments.</title>
        <authorList>
            <person name="Coleine C."/>
            <person name="Stajich J.E."/>
            <person name="Selbmann L."/>
        </authorList>
    </citation>
    <scope>NUCLEOTIDE SEQUENCE [LARGE SCALE GENOMIC DNA]</scope>
    <source>
        <strain evidence="11 12">CCFEE 5935</strain>
    </source>
</reference>
<keyword evidence="12" id="KW-1185">Reference proteome</keyword>
<comment type="subcellular location">
    <subcellularLocation>
        <location evidence="1">Mitochondrion membrane</location>
    </subcellularLocation>
</comment>
<keyword evidence="7" id="KW-0496">Mitochondrion</keyword>
<evidence type="ECO:0000313" key="11">
    <source>
        <dbReference type="EMBL" id="KAK5171151.1"/>
    </source>
</evidence>
<dbReference type="InterPro" id="IPR006808">
    <property type="entry name" value="ATP_synth_F0_gsu_mt"/>
</dbReference>
<feature type="region of interest" description="Disordered" evidence="10">
    <location>
        <begin position="21"/>
        <end position="53"/>
    </location>
</feature>